<dbReference type="Proteomes" id="UP001181693">
    <property type="component" value="Unassembled WGS sequence"/>
</dbReference>
<organism evidence="1 2">
    <name type="scientific">Pyxicephalus adspersus</name>
    <name type="common">African bullfrog</name>
    <dbReference type="NCBI Taxonomy" id="30357"/>
    <lineage>
        <taxon>Eukaryota</taxon>
        <taxon>Metazoa</taxon>
        <taxon>Chordata</taxon>
        <taxon>Craniata</taxon>
        <taxon>Vertebrata</taxon>
        <taxon>Euteleostomi</taxon>
        <taxon>Amphibia</taxon>
        <taxon>Batrachia</taxon>
        <taxon>Anura</taxon>
        <taxon>Neobatrachia</taxon>
        <taxon>Ranoidea</taxon>
        <taxon>Pyxicephalidae</taxon>
        <taxon>Pyxicephalinae</taxon>
        <taxon>Pyxicephalus</taxon>
    </lineage>
</organism>
<comment type="caution">
    <text evidence="1">The sequence shown here is derived from an EMBL/GenBank/DDBJ whole genome shotgun (WGS) entry which is preliminary data.</text>
</comment>
<evidence type="ECO:0000313" key="2">
    <source>
        <dbReference type="Proteomes" id="UP001181693"/>
    </source>
</evidence>
<protein>
    <submittedName>
        <fullName evidence="1">Uncharacterized protein</fullName>
    </submittedName>
</protein>
<name>A0AAV2ZJ96_PYXAD</name>
<keyword evidence="2" id="KW-1185">Reference proteome</keyword>
<dbReference type="EMBL" id="DYDO01002516">
    <property type="protein sequence ID" value="DBA13473.1"/>
    <property type="molecule type" value="Genomic_DNA"/>
</dbReference>
<evidence type="ECO:0000313" key="1">
    <source>
        <dbReference type="EMBL" id="DBA13473.1"/>
    </source>
</evidence>
<proteinExistence type="predicted"/>
<dbReference type="AlphaFoldDB" id="A0AAV2ZJ96"/>
<accession>A0AAV2ZJ96</accession>
<sequence length="95" mass="10425">MNGGGSHTPQIKHQPPLRRDVRQPLPVIRWWPALFTSGLGRGGRVGGGSVREIWGAAAKPSELMEGPPKMRSPGAPWWRCNHQKRLGGLQAELLC</sequence>
<gene>
    <name evidence="1" type="ORF">GDO54_018517</name>
</gene>
<reference evidence="1" key="1">
    <citation type="thesis" date="2020" institute="ProQuest LLC" country="789 East Eisenhower Parkway, Ann Arbor, MI, USA">
        <title>Comparative Genomics and Chromosome Evolution.</title>
        <authorList>
            <person name="Mudd A.B."/>
        </authorList>
    </citation>
    <scope>NUCLEOTIDE SEQUENCE</scope>
    <source>
        <strain evidence="1">1538</strain>
        <tissue evidence="1">Blood</tissue>
    </source>
</reference>